<dbReference type="EMBL" id="CP002116">
    <property type="protein sequence ID" value="ADK79795.1"/>
    <property type="molecule type" value="Genomic_DNA"/>
</dbReference>
<dbReference type="HOGENOM" id="CLU_179358_0_0_12"/>
<accession>E1RBR5</accession>
<sequence length="102" mass="12150">MPQLSLYIDKTTLQKIEAAAKLEHLSISKYVVKKLNESMFNAWPENYENLYGSIDDDSFTLVKIEDFSNDAERDLMIMRQKHMQRFDQNLKNRERLLGQMIY</sequence>
<organism evidence="1 2">
    <name type="scientific">Sediminispirochaeta smaragdinae (strain DSM 11293 / JCM 15392 / SEBR 4228)</name>
    <name type="common">Spirochaeta smaragdinae</name>
    <dbReference type="NCBI Taxonomy" id="573413"/>
    <lineage>
        <taxon>Bacteria</taxon>
        <taxon>Pseudomonadati</taxon>
        <taxon>Spirochaetota</taxon>
        <taxon>Spirochaetia</taxon>
        <taxon>Spirochaetales</taxon>
        <taxon>Spirochaetaceae</taxon>
        <taxon>Sediminispirochaeta</taxon>
    </lineage>
</organism>
<name>E1RBR5_SEDSS</name>
<evidence type="ECO:0000313" key="1">
    <source>
        <dbReference type="EMBL" id="ADK79795.1"/>
    </source>
</evidence>
<keyword evidence="2" id="KW-1185">Reference proteome</keyword>
<dbReference type="AlphaFoldDB" id="E1RBR5"/>
<gene>
    <name evidence="1" type="ordered locus">Spirs_0655</name>
</gene>
<dbReference type="KEGG" id="ssm:Spirs_0655"/>
<dbReference type="Proteomes" id="UP000002318">
    <property type="component" value="Chromosome"/>
</dbReference>
<protein>
    <submittedName>
        <fullName evidence="1">Uncharacterized protein</fullName>
    </submittedName>
</protein>
<reference evidence="1 2" key="1">
    <citation type="journal article" date="2010" name="Stand. Genomic Sci.">
        <title>Complete genome sequence of Spirochaeta smaragdinae type strain (SEBR 4228).</title>
        <authorList>
            <person name="Mavromatis K."/>
            <person name="Yasawong M."/>
            <person name="Chertkov O."/>
            <person name="Lapidus A."/>
            <person name="Lucas S."/>
            <person name="Nolan M."/>
            <person name="Del Rio T.G."/>
            <person name="Tice H."/>
            <person name="Cheng J.F."/>
            <person name="Pitluck S."/>
            <person name="Liolios K."/>
            <person name="Ivanova N."/>
            <person name="Tapia R."/>
            <person name="Han C."/>
            <person name="Bruce D."/>
            <person name="Goodwin L."/>
            <person name="Pati A."/>
            <person name="Chen A."/>
            <person name="Palaniappan K."/>
            <person name="Land M."/>
            <person name="Hauser L."/>
            <person name="Chang Y.J."/>
            <person name="Jeffries C.D."/>
            <person name="Detter J.C."/>
            <person name="Rohde M."/>
            <person name="Brambilla E."/>
            <person name="Spring S."/>
            <person name="Goker M."/>
            <person name="Sikorski J."/>
            <person name="Woyke T."/>
            <person name="Bristow J."/>
            <person name="Eisen J.A."/>
            <person name="Markowitz V."/>
            <person name="Hugenholtz P."/>
            <person name="Klenk H.P."/>
            <person name="Kyrpides N.C."/>
        </authorList>
    </citation>
    <scope>NUCLEOTIDE SEQUENCE [LARGE SCALE GENOMIC DNA]</scope>
    <source>
        <strain evidence="2">DSM 11293 / JCM 15392 / SEBR 4228</strain>
    </source>
</reference>
<dbReference type="STRING" id="573413.Spirs_0655"/>
<evidence type="ECO:0000313" key="2">
    <source>
        <dbReference type="Proteomes" id="UP000002318"/>
    </source>
</evidence>
<proteinExistence type="predicted"/>
<dbReference type="OrthoDB" id="3174894at2"/>
<dbReference type="RefSeq" id="WP_013253259.1">
    <property type="nucleotide sequence ID" value="NC_014364.1"/>
</dbReference>